<dbReference type="RefSeq" id="WP_013956174.1">
    <property type="nucleotide sequence ID" value="NC_015726.1"/>
</dbReference>
<organism evidence="1 2">
    <name type="scientific">Cupriavidus necator (strain ATCC 43291 / DSM 13513 / CCUG 52238 / LMG 8453 / N-1)</name>
    <name type="common">Ralstonia eutropha</name>
    <dbReference type="NCBI Taxonomy" id="1042878"/>
    <lineage>
        <taxon>Bacteria</taxon>
        <taxon>Pseudomonadati</taxon>
        <taxon>Pseudomonadota</taxon>
        <taxon>Betaproteobacteria</taxon>
        <taxon>Burkholderiales</taxon>
        <taxon>Burkholderiaceae</taxon>
        <taxon>Cupriavidus</taxon>
    </lineage>
</organism>
<dbReference type="EMBL" id="CP002877">
    <property type="protein sequence ID" value="AEI76521.1"/>
    <property type="molecule type" value="Genomic_DNA"/>
</dbReference>
<sequence>MTESTTPAHCRDEDWKLARESGLMMAGPGTNAWDAALGRFADAVRAAHGVKHNDADDDHTSKAQYRRMFQAACSDLGLINEKLGLDPNDGGAEPILAAIDELLATSTAVGQGDLVAAVRAMLTMLDSGEWAEYAAAITGRGNALAQRLEDAITDLHNEASANRDMLDDARTELEMLRQALGVSYEPHQTLRERLLDAAQRAIKAETNNG</sequence>
<protein>
    <submittedName>
        <fullName evidence="1">Uncharacterized protein</fullName>
    </submittedName>
</protein>
<evidence type="ECO:0000313" key="2">
    <source>
        <dbReference type="Proteomes" id="UP000006798"/>
    </source>
</evidence>
<dbReference type="Proteomes" id="UP000006798">
    <property type="component" value="Chromosome 1"/>
</dbReference>
<gene>
    <name evidence="1" type="ordered locus">CNE_1c11660</name>
</gene>
<reference evidence="1 2" key="1">
    <citation type="journal article" date="2011" name="J. Bacteriol.">
        <title>Complete genome sequence of the type strain Cupriavidus necator N-1.</title>
        <authorList>
            <person name="Poehlein A."/>
            <person name="Kusian B."/>
            <person name="Friedrich B."/>
            <person name="Daniel R."/>
            <person name="Bowien B."/>
        </authorList>
    </citation>
    <scope>NUCLEOTIDE SEQUENCE [LARGE SCALE GENOMIC DNA]</scope>
    <source>
        <strain evidence="2">ATCC 43291 / DSM 13513 / CCUG 52238 / LMG 8453 / N-1</strain>
    </source>
</reference>
<accession>G0ER03</accession>
<proteinExistence type="predicted"/>
<name>G0ER03_CUPNN</name>
<dbReference type="KEGG" id="cnc:CNE_1c11660"/>
<dbReference type="GeneID" id="34308618"/>
<dbReference type="HOGENOM" id="CLU_1313702_0_0_4"/>
<evidence type="ECO:0000313" key="1">
    <source>
        <dbReference type="EMBL" id="AEI76521.1"/>
    </source>
</evidence>
<dbReference type="AlphaFoldDB" id="G0ER03"/>